<keyword evidence="1" id="KW-0812">Transmembrane</keyword>
<evidence type="ECO:0000256" key="1">
    <source>
        <dbReference type="SAM" id="Phobius"/>
    </source>
</evidence>
<keyword evidence="3" id="KW-1185">Reference proteome</keyword>
<sequence length="138" mass="16190">MNTLRPAFTLIEILVSVLILSTSIIYVLQIHSQNHEQVIYISERNKHALEDSLFLDRNIMSYHKEEKSAYDLLQNELKVDTFRSRKILKELKRNIFIPEKINLTPYEEMKGGPAAIINEIKLKGDYASSYFHFQIQSF</sequence>
<dbReference type="NCBIfam" id="TIGR02532">
    <property type="entry name" value="IV_pilin_GFxxxE"/>
    <property type="match status" value="1"/>
</dbReference>
<dbReference type="EMBL" id="CP063164">
    <property type="protein sequence ID" value="QOR61870.1"/>
    <property type="molecule type" value="Genomic_DNA"/>
</dbReference>
<name>A0A7M1S673_9BACT</name>
<keyword evidence="1" id="KW-0472">Membrane</keyword>
<feature type="transmembrane region" description="Helical" evidence="1">
    <location>
        <begin position="7"/>
        <end position="28"/>
    </location>
</feature>
<proteinExistence type="predicted"/>
<dbReference type="AlphaFoldDB" id="A0A7M1S673"/>
<evidence type="ECO:0000313" key="2">
    <source>
        <dbReference type="EMBL" id="QOR61870.1"/>
    </source>
</evidence>
<protein>
    <submittedName>
        <fullName evidence="2">Prepilin-type N-terminal cleavage/methylation domain-containing protein</fullName>
    </submittedName>
</protein>
<dbReference type="InterPro" id="IPR012902">
    <property type="entry name" value="N_methyl_site"/>
</dbReference>
<keyword evidence="1" id="KW-1133">Transmembrane helix</keyword>
<organism evidence="2 3">
    <name type="scientific">Sulfurovum indicum</name>
    <dbReference type="NCBI Taxonomy" id="2779528"/>
    <lineage>
        <taxon>Bacteria</taxon>
        <taxon>Pseudomonadati</taxon>
        <taxon>Campylobacterota</taxon>
        <taxon>Epsilonproteobacteria</taxon>
        <taxon>Campylobacterales</taxon>
        <taxon>Sulfurovaceae</taxon>
        <taxon>Sulfurovum</taxon>
    </lineage>
</organism>
<evidence type="ECO:0000313" key="3">
    <source>
        <dbReference type="Proteomes" id="UP000595074"/>
    </source>
</evidence>
<accession>A0A7M1S673</accession>
<gene>
    <name evidence="2" type="ORF">IMZ28_10710</name>
</gene>
<dbReference type="Proteomes" id="UP000595074">
    <property type="component" value="Chromosome"/>
</dbReference>
<reference evidence="2 3" key="1">
    <citation type="submission" date="2020-10" db="EMBL/GenBank/DDBJ databases">
        <title>The genome of sulfurovum sp.</title>
        <authorList>
            <person name="Xie S."/>
            <person name="Shao Z."/>
            <person name="Jiang L."/>
        </authorList>
    </citation>
    <scope>NUCLEOTIDE SEQUENCE [LARGE SCALE GENOMIC DNA]</scope>
    <source>
        <strain evidence="2 3">ST-419</strain>
    </source>
</reference>
<dbReference type="RefSeq" id="WP_197548579.1">
    <property type="nucleotide sequence ID" value="NZ_CP063164.1"/>
</dbReference>
<dbReference type="KEGG" id="sinu:IMZ28_10710"/>